<feature type="transmembrane region" description="Helical" evidence="7">
    <location>
        <begin position="108"/>
        <end position="131"/>
    </location>
</feature>
<reference evidence="9" key="1">
    <citation type="journal article" date="2020" name="Appl. Environ. Microbiol.">
        <title>Diazotrophic Anaeromyxobacter Isolates from Soils.</title>
        <authorList>
            <person name="Masuda Y."/>
            <person name="Yamanaka H."/>
            <person name="Xu Z.X."/>
            <person name="Shiratori Y."/>
            <person name="Aono T."/>
            <person name="Amachi S."/>
            <person name="Senoo K."/>
            <person name="Itoh H."/>
        </authorList>
    </citation>
    <scope>NUCLEOTIDE SEQUENCE [LARGE SCALE GENOMIC DNA]</scope>
    <source>
        <strain evidence="9">R267</strain>
    </source>
</reference>
<evidence type="ECO:0000256" key="7">
    <source>
        <dbReference type="SAM" id="Phobius"/>
    </source>
</evidence>
<sequence>MSTLGWAVLLGQVLLLSLLQVGGALAIAPDLHRLVVGRLALLDDAQFASSIAIAQAAPGPNTLYVALLGFQAAGLAGAVCAQLAVLAPSSMLAVAVGRWGHARQHHRAVLAFKAGMAPVTIALLAATSWIIASELPGWRPIALAAAAALAVWRTRLHILWLMALGALAGALGWV</sequence>
<proteinExistence type="inferred from homology"/>
<comment type="subcellular location">
    <subcellularLocation>
        <location evidence="1">Cell membrane</location>
        <topology evidence="1">Multi-pass membrane protein</topology>
    </subcellularLocation>
</comment>
<keyword evidence="5 7" id="KW-1133">Transmembrane helix</keyword>
<comment type="similarity">
    <text evidence="2">Belongs to the chromate ion transporter (CHR) (TC 2.A.51) family.</text>
</comment>
<feature type="transmembrane region" description="Helical" evidence="7">
    <location>
        <begin position="63"/>
        <end position="87"/>
    </location>
</feature>
<dbReference type="GO" id="GO:0015109">
    <property type="term" value="F:chromate transmembrane transporter activity"/>
    <property type="evidence" value="ECO:0007669"/>
    <property type="project" value="InterPro"/>
</dbReference>
<dbReference type="InterPro" id="IPR052518">
    <property type="entry name" value="CHR_Transporter"/>
</dbReference>
<dbReference type="PANTHER" id="PTHR43663:SF1">
    <property type="entry name" value="CHROMATE TRANSPORTER"/>
    <property type="match status" value="1"/>
</dbReference>
<dbReference type="Proteomes" id="UP000503640">
    <property type="component" value="Unassembled WGS sequence"/>
</dbReference>
<evidence type="ECO:0000256" key="6">
    <source>
        <dbReference type="ARBA" id="ARBA00023136"/>
    </source>
</evidence>
<name>A0A7I9VMR9_9BACT</name>
<evidence type="ECO:0000256" key="2">
    <source>
        <dbReference type="ARBA" id="ARBA00005262"/>
    </source>
</evidence>
<gene>
    <name evidence="8" type="ORF">AMYX_21700</name>
</gene>
<dbReference type="RefSeq" id="WP_176064919.1">
    <property type="nucleotide sequence ID" value="NZ_BJTG01000004.1"/>
</dbReference>
<dbReference type="GO" id="GO:0005886">
    <property type="term" value="C:plasma membrane"/>
    <property type="evidence" value="ECO:0007669"/>
    <property type="project" value="UniProtKB-SubCell"/>
</dbReference>
<dbReference type="PANTHER" id="PTHR43663">
    <property type="entry name" value="CHROMATE TRANSPORT PROTEIN-RELATED"/>
    <property type="match status" value="1"/>
</dbReference>
<keyword evidence="3" id="KW-1003">Cell membrane</keyword>
<dbReference type="EMBL" id="BJTG01000004">
    <property type="protein sequence ID" value="GEJ57429.1"/>
    <property type="molecule type" value="Genomic_DNA"/>
</dbReference>
<dbReference type="InterPro" id="IPR003370">
    <property type="entry name" value="Chromate_transpt"/>
</dbReference>
<evidence type="ECO:0000256" key="1">
    <source>
        <dbReference type="ARBA" id="ARBA00004651"/>
    </source>
</evidence>
<evidence type="ECO:0000313" key="9">
    <source>
        <dbReference type="Proteomes" id="UP000503640"/>
    </source>
</evidence>
<feature type="transmembrane region" description="Helical" evidence="7">
    <location>
        <begin position="157"/>
        <end position="173"/>
    </location>
</feature>
<evidence type="ECO:0000256" key="4">
    <source>
        <dbReference type="ARBA" id="ARBA00022692"/>
    </source>
</evidence>
<accession>A0A7I9VMR9</accession>
<evidence type="ECO:0000256" key="5">
    <source>
        <dbReference type="ARBA" id="ARBA00022989"/>
    </source>
</evidence>
<evidence type="ECO:0000256" key="3">
    <source>
        <dbReference type="ARBA" id="ARBA00022475"/>
    </source>
</evidence>
<organism evidence="8 9">
    <name type="scientific">Anaeromyxobacter diazotrophicus</name>
    <dbReference type="NCBI Taxonomy" id="2590199"/>
    <lineage>
        <taxon>Bacteria</taxon>
        <taxon>Pseudomonadati</taxon>
        <taxon>Myxococcota</taxon>
        <taxon>Myxococcia</taxon>
        <taxon>Myxococcales</taxon>
        <taxon>Cystobacterineae</taxon>
        <taxon>Anaeromyxobacteraceae</taxon>
        <taxon>Anaeromyxobacter</taxon>
    </lineage>
</organism>
<comment type="caution">
    <text evidence="8">The sequence shown here is derived from an EMBL/GenBank/DDBJ whole genome shotgun (WGS) entry which is preliminary data.</text>
</comment>
<keyword evidence="6 7" id="KW-0472">Membrane</keyword>
<evidence type="ECO:0000313" key="8">
    <source>
        <dbReference type="EMBL" id="GEJ57429.1"/>
    </source>
</evidence>
<keyword evidence="9" id="KW-1185">Reference proteome</keyword>
<keyword evidence="4 7" id="KW-0812">Transmembrane</keyword>
<dbReference type="AlphaFoldDB" id="A0A7I9VMR9"/>
<protein>
    <submittedName>
        <fullName evidence="8">Chromate transporter</fullName>
    </submittedName>
</protein>
<dbReference type="Pfam" id="PF02417">
    <property type="entry name" value="Chromate_transp"/>
    <property type="match status" value="1"/>
</dbReference>